<comment type="similarity">
    <text evidence="3">Belongs to the acetyltransferase family. RimJ subfamily.</text>
</comment>
<dbReference type="PANTHER" id="PTHR43792">
    <property type="entry name" value="GNAT FAMILY, PUTATIVE (AFU_ORTHOLOGUE AFUA_3G00765)-RELATED-RELATED"/>
    <property type="match status" value="1"/>
</dbReference>
<dbReference type="Gene3D" id="3.40.630.30">
    <property type="match status" value="1"/>
</dbReference>
<dbReference type="InterPro" id="IPR016181">
    <property type="entry name" value="Acyl_CoA_acyltransferase"/>
</dbReference>
<evidence type="ECO:0000256" key="1">
    <source>
        <dbReference type="ARBA" id="ARBA00022679"/>
    </source>
</evidence>
<dbReference type="GeneID" id="61318452"/>
<evidence type="ECO:0000313" key="5">
    <source>
        <dbReference type="EMBL" id="KAB2794917.1"/>
    </source>
</evidence>
<evidence type="ECO:0000313" key="7">
    <source>
        <dbReference type="Proteomes" id="UP000441102"/>
    </source>
</evidence>
<organism evidence="5 7">
    <name type="scientific">Brucella anthropi</name>
    <name type="common">Ochrobactrum anthropi</name>
    <dbReference type="NCBI Taxonomy" id="529"/>
    <lineage>
        <taxon>Bacteria</taxon>
        <taxon>Pseudomonadati</taxon>
        <taxon>Pseudomonadota</taxon>
        <taxon>Alphaproteobacteria</taxon>
        <taxon>Hyphomicrobiales</taxon>
        <taxon>Brucellaceae</taxon>
        <taxon>Brucella/Ochrobactrum group</taxon>
        <taxon>Brucella</taxon>
    </lineage>
</organism>
<sequence>MVVEVLEEDCYDASSSERRDSYTDLSPGQAVGLATSLADDLSPDLAYELDCPVLVTERLVLRPPHVEDVDAISYLANNARVSGMLARMPHPYTRENAVDFVERVRKGEMGNCIYAITQAETGIFMGCCGIHAHKHGEGLEIGYWLGEPYWGHGFATEAAHALIDLAFRATAIERLHVSCRASNGGSRRVIHKCGFQFSSMGMADSLAAGNVPVERYVLDRRTWIGLRSWQS</sequence>
<accession>A0A011UDB1</accession>
<dbReference type="RefSeq" id="WP_010661519.1">
    <property type="nucleotide sequence ID" value="NZ_CP044970.1"/>
</dbReference>
<dbReference type="PROSITE" id="PS51186">
    <property type="entry name" value="GNAT"/>
    <property type="match status" value="1"/>
</dbReference>
<dbReference type="GO" id="GO:0016747">
    <property type="term" value="F:acyltransferase activity, transferring groups other than amino-acyl groups"/>
    <property type="evidence" value="ECO:0007669"/>
    <property type="project" value="InterPro"/>
</dbReference>
<reference evidence="5 7" key="1">
    <citation type="submission" date="2019-09" db="EMBL/GenBank/DDBJ databases">
        <title>Taxonomic organization of the family Brucellaceae based on a phylogenomic approach.</title>
        <authorList>
            <person name="Leclercq S."/>
            <person name="Cloeckaert A."/>
            <person name="Zygmunt M.S."/>
        </authorList>
    </citation>
    <scope>NUCLEOTIDE SEQUENCE [LARGE SCALE GENOMIC DNA]</scope>
    <source>
        <strain evidence="5 7">CCUG 34461</strain>
    </source>
</reference>
<dbReference type="AlphaFoldDB" id="A0A011UDB1"/>
<evidence type="ECO:0000313" key="6">
    <source>
        <dbReference type="EMBL" id="MBE0563210.1"/>
    </source>
</evidence>
<dbReference type="InterPro" id="IPR000182">
    <property type="entry name" value="GNAT_dom"/>
</dbReference>
<comment type="caution">
    <text evidence="5">The sequence shown here is derived from an EMBL/GenBank/DDBJ whole genome shotgun (WGS) entry which is preliminary data.</text>
</comment>
<feature type="domain" description="N-acetyltransferase" evidence="4">
    <location>
        <begin position="59"/>
        <end position="231"/>
    </location>
</feature>
<name>A0A011UDB1_BRUAN</name>
<keyword evidence="1 5" id="KW-0808">Transferase</keyword>
<dbReference type="Pfam" id="PF13302">
    <property type="entry name" value="Acetyltransf_3"/>
    <property type="match status" value="1"/>
</dbReference>
<dbReference type="PANTHER" id="PTHR43792:SF8">
    <property type="entry name" value="[RIBOSOMAL PROTEIN US5]-ALANINE N-ACETYLTRANSFERASE"/>
    <property type="match status" value="1"/>
</dbReference>
<gene>
    <name evidence="5" type="ORF">F9L06_17785</name>
    <name evidence="6" type="ORF">IH622_20680</name>
</gene>
<dbReference type="EMBL" id="JACZKO010000058">
    <property type="protein sequence ID" value="MBE0563210.1"/>
    <property type="molecule type" value="Genomic_DNA"/>
</dbReference>
<dbReference type="SUPFAM" id="SSF55729">
    <property type="entry name" value="Acyl-CoA N-acyltransferases (Nat)"/>
    <property type="match status" value="1"/>
</dbReference>
<evidence type="ECO:0000256" key="2">
    <source>
        <dbReference type="ARBA" id="ARBA00023315"/>
    </source>
</evidence>
<evidence type="ECO:0000256" key="3">
    <source>
        <dbReference type="ARBA" id="ARBA00038502"/>
    </source>
</evidence>
<protein>
    <submittedName>
        <fullName evidence="5">GNAT family N-acetyltransferase</fullName>
    </submittedName>
</protein>
<reference evidence="6" key="2">
    <citation type="submission" date="2020-09" db="EMBL/GenBank/DDBJ databases">
        <authorList>
            <person name="Dalcin Martins P."/>
        </authorList>
    </citation>
    <scope>NUCLEOTIDE SEQUENCE</scope>
    <source>
        <strain evidence="6">MAG47</strain>
    </source>
</reference>
<proteinExistence type="inferred from homology"/>
<dbReference type="Proteomes" id="UP000441102">
    <property type="component" value="Unassembled WGS sequence"/>
</dbReference>
<dbReference type="InterPro" id="IPR051531">
    <property type="entry name" value="N-acetyltransferase"/>
</dbReference>
<dbReference type="EMBL" id="WBWX01000007">
    <property type="protein sequence ID" value="KAB2794917.1"/>
    <property type="molecule type" value="Genomic_DNA"/>
</dbReference>
<evidence type="ECO:0000259" key="4">
    <source>
        <dbReference type="PROSITE" id="PS51186"/>
    </source>
</evidence>
<dbReference type="Proteomes" id="UP000642265">
    <property type="component" value="Unassembled WGS sequence"/>
</dbReference>
<keyword evidence="2" id="KW-0012">Acyltransferase</keyword>
<reference evidence="6" key="3">
    <citation type="submission" date="2020-10" db="EMBL/GenBank/DDBJ databases">
        <title>Enrichment of novel Verrucomicrobia, Bacteroidetes and Krumholzibacteria in an oxygen-limited, methane- and iron-fed bioreactor inoculated with Bothnian Sea sediments.</title>
        <authorList>
            <person name="Martins P.D."/>
            <person name="de Jong A."/>
            <person name="Lenstra W.K."/>
            <person name="van Helmond N.A.G.M."/>
            <person name="Slomp C.P."/>
            <person name="Jetten M.S.M."/>
            <person name="Welte C.U."/>
            <person name="Rasigraf O."/>
        </authorList>
    </citation>
    <scope>NUCLEOTIDE SEQUENCE</scope>
    <source>
        <strain evidence="6">MAG47</strain>
    </source>
</reference>